<dbReference type="EMBL" id="MIPT01000001">
    <property type="protein sequence ID" value="OHT21966.1"/>
    <property type="molecule type" value="Genomic_DNA"/>
</dbReference>
<proteinExistence type="predicted"/>
<protein>
    <recommendedName>
        <fullName evidence="2">DUF6438 domain-containing protein</fullName>
    </recommendedName>
</protein>
<keyword evidence="1" id="KW-0732">Signal</keyword>
<feature type="signal peptide" evidence="1">
    <location>
        <begin position="1"/>
        <end position="27"/>
    </location>
</feature>
<gene>
    <name evidence="3" type="ORF">BHE75_03981</name>
</gene>
<feature type="chain" id="PRO_5013386068" description="DUF6438 domain-containing protein" evidence="1">
    <location>
        <begin position="28"/>
        <end position="168"/>
    </location>
</feature>
<keyword evidence="4" id="KW-1185">Reference proteome</keyword>
<comment type="caution">
    <text evidence="3">The sequence shown here is derived from an EMBL/GenBank/DDBJ whole genome shotgun (WGS) entry which is preliminary data.</text>
</comment>
<feature type="domain" description="DUF6438" evidence="2">
    <location>
        <begin position="37"/>
        <end position="132"/>
    </location>
</feature>
<accession>A0A1S1HKM0</accession>
<evidence type="ECO:0000313" key="4">
    <source>
        <dbReference type="Proteomes" id="UP000179467"/>
    </source>
</evidence>
<organism evidence="3 4">
    <name type="scientific">Edaphosphingomonas haloaromaticamans</name>
    <dbReference type="NCBI Taxonomy" id="653954"/>
    <lineage>
        <taxon>Bacteria</taxon>
        <taxon>Pseudomonadati</taxon>
        <taxon>Pseudomonadota</taxon>
        <taxon>Alphaproteobacteria</taxon>
        <taxon>Sphingomonadales</taxon>
        <taxon>Rhizorhabdaceae</taxon>
        <taxon>Edaphosphingomonas</taxon>
    </lineage>
</organism>
<evidence type="ECO:0000259" key="2">
    <source>
        <dbReference type="Pfam" id="PF20033"/>
    </source>
</evidence>
<sequence length="168" mass="17985">MRSFSTAARVMGAAGLLAMAPLQPAGAEPDADADTAEIVIAAGPCFGRCPVYSTRILADGGGRFIGTRFVAKVGEQALLVEPATFRAIEKRLAPYRPAADRRIGPEECESFRTDAPSWTVRWVDKSGEAVTLSFSLGCTDLRYVPLAEAIRSSNEMLPIGPLVGDRQR</sequence>
<name>A0A1S1HKM0_9SPHN</name>
<dbReference type="InterPro" id="IPR045497">
    <property type="entry name" value="DUF6438"/>
</dbReference>
<dbReference type="Pfam" id="PF20033">
    <property type="entry name" value="DUF6438"/>
    <property type="match status" value="1"/>
</dbReference>
<dbReference type="Proteomes" id="UP000179467">
    <property type="component" value="Unassembled WGS sequence"/>
</dbReference>
<reference evidence="3 4" key="1">
    <citation type="submission" date="2016-09" db="EMBL/GenBank/DDBJ databases">
        <title>Metabolic pathway, cell adaptation mechanisms and a novel monoxygenase revealed through proteogenomic-transcription analysis of a Sphingomonas haloaromaticamans strain degrading the fungicide ortho-phenylphenol.</title>
        <authorList>
            <person name="Perruchon C."/>
            <person name="Papadopoulou E.S."/>
            <person name="Rousidou C."/>
            <person name="Vasileiadis S."/>
            <person name="Tanou G."/>
            <person name="Amoutzias G."/>
            <person name="Molassiotis A."/>
            <person name="Karpouzas D.G."/>
        </authorList>
    </citation>
    <scope>NUCLEOTIDE SEQUENCE [LARGE SCALE GENOMIC DNA]</scope>
    <source>
        <strain evidence="3 4">P3</strain>
    </source>
</reference>
<evidence type="ECO:0000313" key="3">
    <source>
        <dbReference type="EMBL" id="OHT21966.1"/>
    </source>
</evidence>
<dbReference type="AlphaFoldDB" id="A0A1S1HKM0"/>
<evidence type="ECO:0000256" key="1">
    <source>
        <dbReference type="SAM" id="SignalP"/>
    </source>
</evidence>